<feature type="region of interest" description="Disordered" evidence="1">
    <location>
        <begin position="1"/>
        <end position="78"/>
    </location>
</feature>
<evidence type="ECO:0000313" key="2">
    <source>
        <dbReference type="EMBL" id="CAB4028727.1"/>
    </source>
</evidence>
<feature type="compositionally biased region" description="Gly residues" evidence="1">
    <location>
        <begin position="1"/>
        <end position="17"/>
    </location>
</feature>
<dbReference type="Proteomes" id="UP001152795">
    <property type="component" value="Unassembled WGS sequence"/>
</dbReference>
<evidence type="ECO:0000256" key="1">
    <source>
        <dbReference type="SAM" id="MobiDB-lite"/>
    </source>
</evidence>
<evidence type="ECO:0000313" key="3">
    <source>
        <dbReference type="Proteomes" id="UP001152795"/>
    </source>
</evidence>
<feature type="compositionally biased region" description="Gly residues" evidence="1">
    <location>
        <begin position="25"/>
        <end position="38"/>
    </location>
</feature>
<accession>A0A7D9JFJ5</accession>
<reference evidence="2" key="1">
    <citation type="submission" date="2020-04" db="EMBL/GenBank/DDBJ databases">
        <authorList>
            <person name="Alioto T."/>
            <person name="Alioto T."/>
            <person name="Gomez Garrido J."/>
        </authorList>
    </citation>
    <scope>NUCLEOTIDE SEQUENCE</scope>
    <source>
        <strain evidence="2">A484AB</strain>
    </source>
</reference>
<keyword evidence="3" id="KW-1185">Reference proteome</keyword>
<proteinExistence type="predicted"/>
<feature type="compositionally biased region" description="Gly residues" evidence="1">
    <location>
        <begin position="47"/>
        <end position="61"/>
    </location>
</feature>
<dbReference type="AlphaFoldDB" id="A0A7D9JFJ5"/>
<name>A0A7D9JFJ5_PARCT</name>
<feature type="compositionally biased region" description="Basic and acidic residues" evidence="1">
    <location>
        <begin position="63"/>
        <end position="78"/>
    </location>
</feature>
<comment type="caution">
    <text evidence="2">The sequence shown here is derived from an EMBL/GenBank/DDBJ whole genome shotgun (WGS) entry which is preliminary data.</text>
</comment>
<organism evidence="2 3">
    <name type="scientific">Paramuricea clavata</name>
    <name type="common">Red gorgonian</name>
    <name type="synonym">Violescent sea-whip</name>
    <dbReference type="NCBI Taxonomy" id="317549"/>
    <lineage>
        <taxon>Eukaryota</taxon>
        <taxon>Metazoa</taxon>
        <taxon>Cnidaria</taxon>
        <taxon>Anthozoa</taxon>
        <taxon>Octocorallia</taxon>
        <taxon>Malacalcyonacea</taxon>
        <taxon>Plexauridae</taxon>
        <taxon>Paramuricea</taxon>
    </lineage>
</organism>
<gene>
    <name evidence="2" type="ORF">PACLA_8A016887</name>
</gene>
<protein>
    <submittedName>
        <fullName evidence="2">Uncharacterized protein</fullName>
    </submittedName>
</protein>
<feature type="non-terminal residue" evidence="2">
    <location>
        <position position="173"/>
    </location>
</feature>
<dbReference type="EMBL" id="CACRXK020015676">
    <property type="protein sequence ID" value="CAB4028727.1"/>
    <property type="molecule type" value="Genomic_DNA"/>
</dbReference>
<sequence length="173" mass="17306">DSGGSDGGGGDGGGSDGGESDGGDDVGCGGSDGGGESDGCGESDDVGCGGSDGGDVGGDNDGGGDKDDGGSKSHDGDAHDGLVALIVVNITDNVNLPLDVDKRFAENGAVEFIFSSSANLRPGTAVGDTMNELQFSVRRKRIKSFQSTDSLDKWREFDAIDEGEGMELTDMKS</sequence>